<evidence type="ECO:0000313" key="1">
    <source>
        <dbReference type="EMBL" id="QCP89418.1"/>
    </source>
</evidence>
<protein>
    <submittedName>
        <fullName evidence="1">Uncharacterized protein</fullName>
    </submittedName>
</protein>
<name>A0A4P8JRH0_HALMA</name>
<organism evidence="1 2">
    <name type="scientific">Haloarcula marismortui (strain ATCC 43049 / DSM 3752 / JCM 8966 / VKM B-1809)</name>
    <name type="common">Halobacterium marismortui</name>
    <dbReference type="NCBI Taxonomy" id="272569"/>
    <lineage>
        <taxon>Archaea</taxon>
        <taxon>Methanobacteriati</taxon>
        <taxon>Methanobacteriota</taxon>
        <taxon>Stenosarchaea group</taxon>
        <taxon>Halobacteria</taxon>
        <taxon>Halobacteriales</taxon>
        <taxon>Haloarculaceae</taxon>
        <taxon>Haloarcula</taxon>
    </lineage>
</organism>
<reference evidence="1 2" key="1">
    <citation type="submission" date="2019-04" db="EMBL/GenBank/DDBJ databases">
        <title>Methylomes of two halophilic Archaea, Haloarcula marismortui and Haloferax mediterranei.</title>
        <authorList>
            <person name="DasSarma S."/>
            <person name="DasSarma P."/>
            <person name="DasSarma S."/>
            <person name="Fomenkov A."/>
            <person name="Vincze T."/>
            <person name="Anton B.P."/>
            <person name="Roberts R.J."/>
        </authorList>
    </citation>
    <scope>NUCLEOTIDE SEQUENCE [LARGE SCALE GENOMIC DNA]</scope>
    <source>
        <strain evidence="1 2">ATCC 43049</strain>
        <plasmid evidence="2">phma33</plasmid>
    </source>
</reference>
<dbReference type="AlphaFoldDB" id="A0A4P8JRH0"/>
<sequence length="95" mass="10457">MGTRLTEATEAIEEFNEAEFGAVDDEIAHKLEAALNAMITYNNIFEYVLGADVRPFHPDEDGKIDAEMVAEGREQIVAAINATSESDAAEVLRRK</sequence>
<dbReference type="EMBL" id="CP039133">
    <property type="protein sequence ID" value="QCP89418.1"/>
    <property type="molecule type" value="Genomic_DNA"/>
</dbReference>
<dbReference type="RefSeq" id="WP_137440589.1">
    <property type="nucleotide sequence ID" value="NZ_CP039133.1"/>
</dbReference>
<keyword evidence="1" id="KW-0614">Plasmid</keyword>
<dbReference type="GeneID" id="40150559"/>
<accession>A0A4P8JRH0</accession>
<proteinExistence type="predicted"/>
<evidence type="ECO:0000313" key="2">
    <source>
        <dbReference type="Proteomes" id="UP000298722"/>
    </source>
</evidence>
<gene>
    <name evidence="1" type="ORF">E6P14_00350</name>
</gene>
<geneLocation type="plasmid" evidence="2">
    <name>phma33</name>
</geneLocation>
<dbReference type="Proteomes" id="UP000298722">
    <property type="component" value="Plasmid pHMA33"/>
</dbReference>